<sequence length="88" mass="9701">MGGVMLVDLIVKLTAIFILLAMTSNQTHVLPGTGIGYGSSSFIHYCRSGATRVWSVSLPFVLVDPYGYRFDCVLLPVMSWFVHDDLFG</sequence>
<evidence type="ECO:0000313" key="3">
    <source>
        <dbReference type="Proteomes" id="UP000828390"/>
    </source>
</evidence>
<comment type="caution">
    <text evidence="2">The sequence shown here is derived from an EMBL/GenBank/DDBJ whole genome shotgun (WGS) entry which is preliminary data.</text>
</comment>
<dbReference type="Proteomes" id="UP000828390">
    <property type="component" value="Unassembled WGS sequence"/>
</dbReference>
<feature type="signal peptide" evidence="1">
    <location>
        <begin position="1"/>
        <end position="29"/>
    </location>
</feature>
<feature type="chain" id="PRO_5038394498" evidence="1">
    <location>
        <begin position="30"/>
        <end position="88"/>
    </location>
</feature>
<dbReference type="EMBL" id="JAIWYP010000001">
    <property type="protein sequence ID" value="KAH3888766.1"/>
    <property type="molecule type" value="Genomic_DNA"/>
</dbReference>
<accession>A0A9D4S1R9</accession>
<organism evidence="2 3">
    <name type="scientific">Dreissena polymorpha</name>
    <name type="common">Zebra mussel</name>
    <name type="synonym">Mytilus polymorpha</name>
    <dbReference type="NCBI Taxonomy" id="45954"/>
    <lineage>
        <taxon>Eukaryota</taxon>
        <taxon>Metazoa</taxon>
        <taxon>Spiralia</taxon>
        <taxon>Lophotrochozoa</taxon>
        <taxon>Mollusca</taxon>
        <taxon>Bivalvia</taxon>
        <taxon>Autobranchia</taxon>
        <taxon>Heteroconchia</taxon>
        <taxon>Euheterodonta</taxon>
        <taxon>Imparidentia</taxon>
        <taxon>Neoheterodontei</taxon>
        <taxon>Myida</taxon>
        <taxon>Dreissenoidea</taxon>
        <taxon>Dreissenidae</taxon>
        <taxon>Dreissena</taxon>
    </lineage>
</organism>
<proteinExistence type="predicted"/>
<evidence type="ECO:0000256" key="1">
    <source>
        <dbReference type="SAM" id="SignalP"/>
    </source>
</evidence>
<keyword evidence="1" id="KW-0732">Signal</keyword>
<dbReference type="AlphaFoldDB" id="A0A9D4S1R9"/>
<gene>
    <name evidence="2" type="ORF">DPMN_012806</name>
</gene>
<keyword evidence="3" id="KW-1185">Reference proteome</keyword>
<reference evidence="2" key="1">
    <citation type="journal article" date="2019" name="bioRxiv">
        <title>The Genome of the Zebra Mussel, Dreissena polymorpha: A Resource for Invasive Species Research.</title>
        <authorList>
            <person name="McCartney M.A."/>
            <person name="Auch B."/>
            <person name="Kono T."/>
            <person name="Mallez S."/>
            <person name="Zhang Y."/>
            <person name="Obille A."/>
            <person name="Becker A."/>
            <person name="Abrahante J.E."/>
            <person name="Garbe J."/>
            <person name="Badalamenti J.P."/>
            <person name="Herman A."/>
            <person name="Mangelson H."/>
            <person name="Liachko I."/>
            <person name="Sullivan S."/>
            <person name="Sone E.D."/>
            <person name="Koren S."/>
            <person name="Silverstein K.A.T."/>
            <person name="Beckman K.B."/>
            <person name="Gohl D.M."/>
        </authorList>
    </citation>
    <scope>NUCLEOTIDE SEQUENCE</scope>
    <source>
        <strain evidence="2">Duluth1</strain>
        <tissue evidence="2">Whole animal</tissue>
    </source>
</reference>
<name>A0A9D4S1R9_DREPO</name>
<protein>
    <submittedName>
        <fullName evidence="2">Uncharacterized protein</fullName>
    </submittedName>
</protein>
<reference evidence="2" key="2">
    <citation type="submission" date="2020-11" db="EMBL/GenBank/DDBJ databases">
        <authorList>
            <person name="McCartney M.A."/>
            <person name="Auch B."/>
            <person name="Kono T."/>
            <person name="Mallez S."/>
            <person name="Becker A."/>
            <person name="Gohl D.M."/>
            <person name="Silverstein K.A.T."/>
            <person name="Koren S."/>
            <person name="Bechman K.B."/>
            <person name="Herman A."/>
            <person name="Abrahante J.E."/>
            <person name="Garbe J."/>
        </authorList>
    </citation>
    <scope>NUCLEOTIDE SEQUENCE</scope>
    <source>
        <strain evidence="2">Duluth1</strain>
        <tissue evidence="2">Whole animal</tissue>
    </source>
</reference>
<evidence type="ECO:0000313" key="2">
    <source>
        <dbReference type="EMBL" id="KAH3888766.1"/>
    </source>
</evidence>